<organism evidence="2 3">
    <name type="scientific">Pyricularia oryzae</name>
    <name type="common">Rice blast fungus</name>
    <name type="synonym">Magnaporthe oryzae</name>
    <dbReference type="NCBI Taxonomy" id="318829"/>
    <lineage>
        <taxon>Eukaryota</taxon>
        <taxon>Fungi</taxon>
        <taxon>Dikarya</taxon>
        <taxon>Ascomycota</taxon>
        <taxon>Pezizomycotina</taxon>
        <taxon>Sordariomycetes</taxon>
        <taxon>Sordariomycetidae</taxon>
        <taxon>Magnaporthales</taxon>
        <taxon>Pyriculariaceae</taxon>
        <taxon>Pyricularia</taxon>
    </lineage>
</organism>
<evidence type="ECO:0000313" key="3">
    <source>
        <dbReference type="Proteomes" id="UP000294847"/>
    </source>
</evidence>
<feature type="compositionally biased region" description="Polar residues" evidence="1">
    <location>
        <begin position="420"/>
        <end position="435"/>
    </location>
</feature>
<accession>A0A4P7N378</accession>
<proteinExistence type="predicted"/>
<dbReference type="Proteomes" id="UP000294847">
    <property type="component" value="Chromosome 1"/>
</dbReference>
<feature type="region of interest" description="Disordered" evidence="1">
    <location>
        <begin position="346"/>
        <end position="460"/>
    </location>
</feature>
<protein>
    <submittedName>
        <fullName evidence="2">Uncharacterized protein</fullName>
    </submittedName>
</protein>
<dbReference type="AlphaFoldDB" id="A0A4P7N378"/>
<sequence>MNTQTIDIRDLLESGELSQREAKTELWEVWPAFEEIPPGVATALVVLRFLMTAVPLEYHSKQLTTDQERKNVLLEVAWIRVKDMTPDARKEVVQKLKSFSGQSFMEIMESDIMHETFWSREAYCAVQDLCIKQGENVVSAQLSPAQLAARSMVHYEDTEDADLTTQVGKQLCDISFRPTFELTLARVPAVFRVLYKPVDTEEGDAEKFTLMANICPTFYNCRRANGETQASFINLGAYEFGLAAVVKLGDPDAAGSRDAVRLYFPDGKPIRPPFAAKELVGKEHDLVQLGWTMGSPPDSYMLYYTRLHSGRLGSLAEEVEMGPAEVEAEAAYLEAFMEHSAFAKARPDVPRPSASQTSLAQAPSGKGKEVARSSGQDLTTTGLHPDRESLQARPPTGPRNKGPHKGRREMPSTGPMGPQAGSSRNAFSDANSTPVNEGRKQFRKAKLASFPSDQEVPDSQ</sequence>
<name>A0A4P7N378_PYROR</name>
<reference evidence="2 3" key="1">
    <citation type="journal article" date="2019" name="Mol. Biol. Evol.">
        <title>Blast fungal genomes show frequent chromosomal changes, gene gains and losses, and effector gene turnover.</title>
        <authorList>
            <person name="Gomez Luciano L.B."/>
            <person name="Jason Tsai I."/>
            <person name="Chuma I."/>
            <person name="Tosa Y."/>
            <person name="Chen Y.H."/>
            <person name="Li J.Y."/>
            <person name="Li M.Y."/>
            <person name="Jade Lu M.Y."/>
            <person name="Nakayashiki H."/>
            <person name="Li W.H."/>
        </authorList>
    </citation>
    <scope>NUCLEOTIDE SEQUENCE [LARGE SCALE GENOMIC DNA]</scope>
    <source>
        <strain evidence="2">MZ5-1-6</strain>
    </source>
</reference>
<gene>
    <name evidence="2" type="ORF">PoMZ_10812</name>
</gene>
<evidence type="ECO:0000256" key="1">
    <source>
        <dbReference type="SAM" id="MobiDB-lite"/>
    </source>
</evidence>
<feature type="compositionally biased region" description="Polar residues" evidence="1">
    <location>
        <begin position="373"/>
        <end position="382"/>
    </location>
</feature>
<dbReference type="EMBL" id="CP034204">
    <property type="protein sequence ID" value="QBZ55096.1"/>
    <property type="molecule type" value="Genomic_DNA"/>
</dbReference>
<evidence type="ECO:0000313" key="2">
    <source>
        <dbReference type="EMBL" id="QBZ55096.1"/>
    </source>
</evidence>